<dbReference type="RefSeq" id="WP_130628427.1">
    <property type="nucleotide sequence ID" value="NZ_CP036164.1"/>
</dbReference>
<evidence type="ECO:0000313" key="1">
    <source>
        <dbReference type="EMBL" id="QBF45186.1"/>
    </source>
</evidence>
<dbReference type="OrthoDB" id="4870634at2"/>
<protein>
    <submittedName>
        <fullName evidence="1">Uncharacterized protein</fullName>
    </submittedName>
</protein>
<reference evidence="1 2" key="1">
    <citation type="submission" date="2019-02" db="EMBL/GenBank/DDBJ databases">
        <title>Genomic data mining of an Antarctic deep-sea actinobacterium, Janibacterlimosus P3-3-X1.</title>
        <authorList>
            <person name="Liao L."/>
            <person name="Chen B."/>
        </authorList>
    </citation>
    <scope>NUCLEOTIDE SEQUENCE [LARGE SCALE GENOMIC DNA]</scope>
    <source>
        <strain evidence="1 2">P3-3-X1</strain>
    </source>
</reference>
<name>A0A4P6MR30_9MICO</name>
<dbReference type="EMBL" id="CP036164">
    <property type="protein sequence ID" value="QBF45186.1"/>
    <property type="molecule type" value="Genomic_DNA"/>
</dbReference>
<gene>
    <name evidence="1" type="ORF">EXU32_02220</name>
</gene>
<sequence length="85" mass="9182">MIPDDIATELGRAVRRWQQLPLDRAADALPGVLALCADLAGEPLPDLGPGVAMDQLRVVVFDICRGEGSPPHLAQRLAELRLSWS</sequence>
<dbReference type="KEGG" id="jli:EXU32_02220"/>
<keyword evidence="2" id="KW-1185">Reference proteome</keyword>
<dbReference type="STRING" id="1216970.GCA_001570985_03200"/>
<organism evidence="1 2">
    <name type="scientific">Janibacter limosus</name>
    <dbReference type="NCBI Taxonomy" id="53458"/>
    <lineage>
        <taxon>Bacteria</taxon>
        <taxon>Bacillati</taxon>
        <taxon>Actinomycetota</taxon>
        <taxon>Actinomycetes</taxon>
        <taxon>Micrococcales</taxon>
        <taxon>Intrasporangiaceae</taxon>
        <taxon>Janibacter</taxon>
    </lineage>
</organism>
<accession>A0A4P6MR30</accession>
<evidence type="ECO:0000313" key="2">
    <source>
        <dbReference type="Proteomes" id="UP000290408"/>
    </source>
</evidence>
<dbReference type="AlphaFoldDB" id="A0A4P6MR30"/>
<proteinExistence type="predicted"/>
<dbReference type="Proteomes" id="UP000290408">
    <property type="component" value="Chromosome"/>
</dbReference>